<gene>
    <name evidence="1" type="ORF">Tco_0908827</name>
</gene>
<keyword evidence="2" id="KW-1185">Reference proteome</keyword>
<evidence type="ECO:0008006" key="3">
    <source>
        <dbReference type="Google" id="ProtNLM"/>
    </source>
</evidence>
<evidence type="ECO:0000313" key="1">
    <source>
        <dbReference type="EMBL" id="GJT28552.1"/>
    </source>
</evidence>
<name>A0ABQ5CQC8_9ASTR</name>
<organism evidence="1 2">
    <name type="scientific">Tanacetum coccineum</name>
    <dbReference type="NCBI Taxonomy" id="301880"/>
    <lineage>
        <taxon>Eukaryota</taxon>
        <taxon>Viridiplantae</taxon>
        <taxon>Streptophyta</taxon>
        <taxon>Embryophyta</taxon>
        <taxon>Tracheophyta</taxon>
        <taxon>Spermatophyta</taxon>
        <taxon>Magnoliopsida</taxon>
        <taxon>eudicotyledons</taxon>
        <taxon>Gunneridae</taxon>
        <taxon>Pentapetalae</taxon>
        <taxon>asterids</taxon>
        <taxon>campanulids</taxon>
        <taxon>Asterales</taxon>
        <taxon>Asteraceae</taxon>
        <taxon>Asteroideae</taxon>
        <taxon>Anthemideae</taxon>
        <taxon>Anthemidinae</taxon>
        <taxon>Tanacetum</taxon>
    </lineage>
</organism>
<reference evidence="1" key="2">
    <citation type="submission" date="2022-01" db="EMBL/GenBank/DDBJ databases">
        <authorList>
            <person name="Yamashiro T."/>
            <person name="Shiraishi A."/>
            <person name="Satake H."/>
            <person name="Nakayama K."/>
        </authorList>
    </citation>
    <scope>NUCLEOTIDE SEQUENCE</scope>
</reference>
<sequence>MGSVLPNAPTARGLVIQPGTAGNGNAMARAYAVGNAGKNPDANVMMGTFLLNNRYASILFDTGTDSSFVSTAFSSFFDIVPSTLDHDYVVELADGKIIRANYLSYRLQLLNFQITNSTFRDQSTYLNEI</sequence>
<comment type="caution">
    <text evidence="1">The sequence shown here is derived from an EMBL/GenBank/DDBJ whole genome shotgun (WGS) entry which is preliminary data.</text>
</comment>
<protein>
    <recommendedName>
        <fullName evidence="3">Reverse transcriptase domain-containing protein</fullName>
    </recommendedName>
</protein>
<reference evidence="1" key="1">
    <citation type="journal article" date="2022" name="Int. J. Mol. Sci.">
        <title>Draft Genome of Tanacetum Coccineum: Genomic Comparison of Closely Related Tanacetum-Family Plants.</title>
        <authorList>
            <person name="Yamashiro T."/>
            <person name="Shiraishi A."/>
            <person name="Nakayama K."/>
            <person name="Satake H."/>
        </authorList>
    </citation>
    <scope>NUCLEOTIDE SEQUENCE</scope>
</reference>
<dbReference type="EMBL" id="BQNB010014469">
    <property type="protein sequence ID" value="GJT28552.1"/>
    <property type="molecule type" value="Genomic_DNA"/>
</dbReference>
<dbReference type="Pfam" id="PF08284">
    <property type="entry name" value="RVP_2"/>
    <property type="match status" value="1"/>
</dbReference>
<dbReference type="Proteomes" id="UP001151760">
    <property type="component" value="Unassembled WGS sequence"/>
</dbReference>
<proteinExistence type="predicted"/>
<evidence type="ECO:0000313" key="2">
    <source>
        <dbReference type="Proteomes" id="UP001151760"/>
    </source>
</evidence>
<accession>A0ABQ5CQC8</accession>